<dbReference type="PANTHER" id="PTHR35089">
    <property type="entry name" value="CHAPERONE PROTEIN SKP"/>
    <property type="match status" value="1"/>
</dbReference>
<dbReference type="PANTHER" id="PTHR35089:SF1">
    <property type="entry name" value="CHAPERONE PROTEIN SKP"/>
    <property type="match status" value="1"/>
</dbReference>
<name>C0WA32_9FIRM</name>
<proteinExistence type="inferred from homology"/>
<evidence type="ECO:0000313" key="4">
    <source>
        <dbReference type="Proteomes" id="UP000754226"/>
    </source>
</evidence>
<reference evidence="3" key="1">
    <citation type="submission" date="2021-02" db="EMBL/GenBank/DDBJ databases">
        <title>Infant gut strain persistence is associated with maternal origin, phylogeny, and functional potential including surface adhesion and iron acquisition.</title>
        <authorList>
            <person name="Lou Y.C."/>
        </authorList>
    </citation>
    <scope>NUCLEOTIDE SEQUENCE</scope>
    <source>
        <strain evidence="3">L3_106_000M1_dasL3_106_000M1_concoct_15</strain>
    </source>
</reference>
<accession>C0WA32</accession>
<dbReference type="OMA" id="WGGIDIT"/>
<protein>
    <submittedName>
        <fullName evidence="3">OmpH family outer membrane protein</fullName>
    </submittedName>
</protein>
<dbReference type="Proteomes" id="UP000754226">
    <property type="component" value="Unassembled WGS sequence"/>
</dbReference>
<dbReference type="OrthoDB" id="1629169at2"/>
<dbReference type="SMART" id="SM00935">
    <property type="entry name" value="OmpH"/>
    <property type="match status" value="1"/>
</dbReference>
<comment type="caution">
    <text evidence="3">The sequence shown here is derived from an EMBL/GenBank/DDBJ whole genome shotgun (WGS) entry which is preliminary data.</text>
</comment>
<dbReference type="EMBL" id="JAGZCZ010000001">
    <property type="protein sequence ID" value="MBS5519014.1"/>
    <property type="molecule type" value="Genomic_DNA"/>
</dbReference>
<dbReference type="GO" id="GO:0051082">
    <property type="term" value="F:unfolded protein binding"/>
    <property type="evidence" value="ECO:0007669"/>
    <property type="project" value="InterPro"/>
</dbReference>
<organism evidence="3 4">
    <name type="scientific">Acidaminococcus intestini</name>
    <dbReference type="NCBI Taxonomy" id="187327"/>
    <lineage>
        <taxon>Bacteria</taxon>
        <taxon>Bacillati</taxon>
        <taxon>Bacillota</taxon>
        <taxon>Negativicutes</taxon>
        <taxon>Acidaminococcales</taxon>
        <taxon>Acidaminococcaceae</taxon>
        <taxon>Acidaminococcus</taxon>
    </lineage>
</organism>
<evidence type="ECO:0000256" key="1">
    <source>
        <dbReference type="ARBA" id="ARBA00009091"/>
    </source>
</evidence>
<dbReference type="GO" id="GO:0005829">
    <property type="term" value="C:cytosol"/>
    <property type="evidence" value="ECO:0007669"/>
    <property type="project" value="TreeGrafter"/>
</dbReference>
<dbReference type="Gene3D" id="3.30.910.20">
    <property type="entry name" value="Skp domain"/>
    <property type="match status" value="1"/>
</dbReference>
<dbReference type="AlphaFoldDB" id="C0WA32"/>
<dbReference type="InterPro" id="IPR024930">
    <property type="entry name" value="Skp_dom_sf"/>
</dbReference>
<dbReference type="InterPro" id="IPR005632">
    <property type="entry name" value="Chaperone_Skp"/>
</dbReference>
<evidence type="ECO:0000313" key="3">
    <source>
        <dbReference type="EMBL" id="MBS5519014.1"/>
    </source>
</evidence>
<gene>
    <name evidence="3" type="ORF">KHX13_01520</name>
</gene>
<evidence type="ECO:0000256" key="2">
    <source>
        <dbReference type="ARBA" id="ARBA00022729"/>
    </source>
</evidence>
<dbReference type="Pfam" id="PF03938">
    <property type="entry name" value="OmpH"/>
    <property type="match status" value="1"/>
</dbReference>
<dbReference type="SUPFAM" id="SSF111384">
    <property type="entry name" value="OmpH-like"/>
    <property type="match status" value="1"/>
</dbReference>
<comment type="similarity">
    <text evidence="1">Belongs to the Skp family.</text>
</comment>
<keyword evidence="2" id="KW-0732">Signal</keyword>
<dbReference type="GO" id="GO:0050821">
    <property type="term" value="P:protein stabilization"/>
    <property type="evidence" value="ECO:0007669"/>
    <property type="project" value="TreeGrafter"/>
</dbReference>
<sequence length="161" mass="17624">MQEVVQLTLHEERMIQLKKQFMAVVIALLVCLGYTGAMVPATAFAAEATIGYVDLNTVFSHHPDFASARAALNLEQQKAQQEFREKAPSLDDNGKRALDNTLTERIAKREQELFNPIREKILKAVSKVAKERGLSTVLTSSAVVDGGTDITKDVLKAVGGK</sequence>